<accession>A0ABX1T2G2</accession>
<dbReference type="PANTHER" id="PTHR30482">
    <property type="entry name" value="HIGH-AFFINITY BRANCHED-CHAIN AMINO ACID TRANSPORT SYSTEM PERMEASE"/>
    <property type="match status" value="1"/>
</dbReference>
<evidence type="ECO:0000256" key="1">
    <source>
        <dbReference type="ARBA" id="ARBA00004651"/>
    </source>
</evidence>
<evidence type="ECO:0000313" key="7">
    <source>
        <dbReference type="EMBL" id="NMN67654.1"/>
    </source>
</evidence>
<protein>
    <submittedName>
        <fullName evidence="7">Amino acid/amide ABC transporter membrane protein 2 (HAAT family)</fullName>
    </submittedName>
</protein>
<feature type="transmembrane region" description="Helical" evidence="6">
    <location>
        <begin position="103"/>
        <end position="121"/>
    </location>
</feature>
<keyword evidence="5 6" id="KW-0472">Membrane</keyword>
<dbReference type="InterPro" id="IPR043428">
    <property type="entry name" value="LivM-like"/>
</dbReference>
<feature type="transmembrane region" description="Helical" evidence="6">
    <location>
        <begin position="42"/>
        <end position="63"/>
    </location>
</feature>
<feature type="transmembrane region" description="Helical" evidence="6">
    <location>
        <begin position="346"/>
        <end position="366"/>
    </location>
</feature>
<dbReference type="PANTHER" id="PTHR30482:SF10">
    <property type="entry name" value="HIGH-AFFINITY BRANCHED-CHAIN AMINO ACID TRANSPORT PROTEIN BRAE"/>
    <property type="match status" value="1"/>
</dbReference>
<evidence type="ECO:0000313" key="8">
    <source>
        <dbReference type="Proteomes" id="UP001166004"/>
    </source>
</evidence>
<evidence type="ECO:0000256" key="2">
    <source>
        <dbReference type="ARBA" id="ARBA00022475"/>
    </source>
</evidence>
<keyword evidence="4 6" id="KW-1133">Transmembrane helix</keyword>
<keyword evidence="2" id="KW-1003">Cell membrane</keyword>
<dbReference type="Pfam" id="PF02653">
    <property type="entry name" value="BPD_transp_2"/>
    <property type="match status" value="1"/>
</dbReference>
<feature type="transmembrane region" description="Helical" evidence="6">
    <location>
        <begin position="141"/>
        <end position="165"/>
    </location>
</feature>
<dbReference type="EMBL" id="LANA01000001">
    <property type="protein sequence ID" value="NMN67654.1"/>
    <property type="molecule type" value="Genomic_DNA"/>
</dbReference>
<organism evidence="7 8">
    <name type="scientific">Pelagibacter ubique</name>
    <dbReference type="NCBI Taxonomy" id="198252"/>
    <lineage>
        <taxon>Bacteria</taxon>
        <taxon>Pseudomonadati</taxon>
        <taxon>Pseudomonadota</taxon>
        <taxon>Alphaproteobacteria</taxon>
        <taxon>Candidatus Pelagibacterales</taxon>
        <taxon>Candidatus Pelagibacteraceae</taxon>
        <taxon>Candidatus Pelagibacter</taxon>
    </lineage>
</organism>
<name>A0ABX1T2G2_PELUQ</name>
<keyword evidence="8" id="KW-1185">Reference proteome</keyword>
<dbReference type="InterPro" id="IPR001851">
    <property type="entry name" value="ABC_transp_permease"/>
</dbReference>
<comment type="subcellular location">
    <subcellularLocation>
        <location evidence="1">Cell membrane</location>
        <topology evidence="1">Multi-pass membrane protein</topology>
    </subcellularLocation>
</comment>
<feature type="transmembrane region" description="Helical" evidence="6">
    <location>
        <begin position="413"/>
        <end position="429"/>
    </location>
</feature>
<feature type="transmembrane region" description="Helical" evidence="6">
    <location>
        <begin position="12"/>
        <end position="30"/>
    </location>
</feature>
<feature type="transmembrane region" description="Helical" evidence="6">
    <location>
        <begin position="69"/>
        <end position="91"/>
    </location>
</feature>
<sequence length="442" mass="48273">MGLIILVGIFQSWNVALSIFNMCLISAVMTMGANIQWGYAGLINFGLMGYAALGGLAAVLISAEPVKEAWVAGGFNILMCLWLIVVMIFAIRFVLKYFKKSKFRTYGIAAIIIAGIVIIRITSEPSIEAIESVNPATTGFLGGLGLPIMFSWIVGAFFAGGLAFVVGKVALGLRADYLAIATLLISEIVIAIIKHEDWLTRGVKNVIGLDRPVPYEVELQTKEWFINLVAKFNSGKLDLIGSISDKQAALNQLVIEGSSVFVKLCYSGLFLMVVIALLIVTQKALYSPWGRMMRAIRDNEEAANAMGKNVVKQHLLIFILGSAIVGIAGAMLVTQDGLFTPGSYRPMRYTFLIWVMVIVGGSGNNFGAILGGFAVWFLWIEAAPIALFLINLFTAGLADTHSLKIHLIESVPYFRYLMMGMGLLLIMRYRPKGILPEKIEIK</sequence>
<feature type="transmembrane region" description="Helical" evidence="6">
    <location>
        <begin position="315"/>
        <end position="334"/>
    </location>
</feature>
<evidence type="ECO:0000256" key="5">
    <source>
        <dbReference type="ARBA" id="ARBA00023136"/>
    </source>
</evidence>
<reference evidence="7 8" key="1">
    <citation type="submission" date="2019-07" db="EMBL/GenBank/DDBJ databases">
        <title>SAR11 Genome Evolution.</title>
        <authorList>
            <person name="Giovannoni S."/>
        </authorList>
    </citation>
    <scope>NUCLEOTIDE SEQUENCE [LARGE SCALE GENOMIC DNA]</scope>
    <source>
        <strain evidence="7 8">HTCC9565</strain>
    </source>
</reference>
<feature type="transmembrane region" description="Helical" evidence="6">
    <location>
        <begin position="177"/>
        <end position="193"/>
    </location>
</feature>
<comment type="caution">
    <text evidence="7">The sequence shown here is derived from an EMBL/GenBank/DDBJ whole genome shotgun (WGS) entry which is preliminary data.</text>
</comment>
<evidence type="ECO:0000256" key="4">
    <source>
        <dbReference type="ARBA" id="ARBA00022989"/>
    </source>
</evidence>
<feature type="transmembrane region" description="Helical" evidence="6">
    <location>
        <begin position="266"/>
        <end position="286"/>
    </location>
</feature>
<keyword evidence="3 6" id="KW-0812">Transmembrane</keyword>
<dbReference type="CDD" id="cd06581">
    <property type="entry name" value="TM_PBP1_LivM_like"/>
    <property type="match status" value="1"/>
</dbReference>
<proteinExistence type="predicted"/>
<evidence type="ECO:0000256" key="6">
    <source>
        <dbReference type="SAM" id="Phobius"/>
    </source>
</evidence>
<evidence type="ECO:0000256" key="3">
    <source>
        <dbReference type="ARBA" id="ARBA00022692"/>
    </source>
</evidence>
<gene>
    <name evidence="7" type="ORF">VP91_00008010</name>
</gene>
<feature type="transmembrane region" description="Helical" evidence="6">
    <location>
        <begin position="373"/>
        <end position="393"/>
    </location>
</feature>
<dbReference type="Proteomes" id="UP001166004">
    <property type="component" value="Unassembled WGS sequence"/>
</dbReference>